<dbReference type="Gene3D" id="3.10.20.90">
    <property type="entry name" value="Phosphatidylinositol 3-kinase Catalytic Subunit, Chain A, domain 1"/>
    <property type="match status" value="1"/>
</dbReference>
<comment type="similarity">
    <text evidence="4">Belongs to the TBCB family.</text>
</comment>
<dbReference type="PANTHER" id="PTHR18916">
    <property type="entry name" value="DYNACTIN 1-RELATED MICROTUBULE-BINDING"/>
    <property type="match status" value="1"/>
</dbReference>
<gene>
    <name evidence="7" type="primary">LOC106809301</name>
</gene>
<dbReference type="PROSITE" id="PS00845">
    <property type="entry name" value="CAP_GLY_1"/>
    <property type="match status" value="1"/>
</dbReference>
<dbReference type="Gene3D" id="2.30.30.190">
    <property type="entry name" value="CAP Gly-rich-like domain"/>
    <property type="match status" value="1"/>
</dbReference>
<dbReference type="InterPro" id="IPR036859">
    <property type="entry name" value="CAP-Gly_dom_sf"/>
</dbReference>
<evidence type="ECO:0000259" key="5">
    <source>
        <dbReference type="PROSITE" id="PS50245"/>
    </source>
</evidence>
<reference evidence="7" key="1">
    <citation type="submission" date="2025-08" db="UniProtKB">
        <authorList>
            <consortium name="RefSeq"/>
        </authorList>
    </citation>
    <scope>IDENTIFICATION</scope>
</reference>
<protein>
    <submittedName>
        <fullName evidence="7">Tubulin-folding cofactor B-like</fullName>
    </submittedName>
</protein>
<evidence type="ECO:0000256" key="3">
    <source>
        <dbReference type="ARBA" id="ARBA00023186"/>
    </source>
</evidence>
<feature type="domain" description="CAP-Gly" evidence="5">
    <location>
        <begin position="181"/>
        <end position="223"/>
    </location>
</feature>
<evidence type="ECO:0000256" key="1">
    <source>
        <dbReference type="ARBA" id="ARBA00004496"/>
    </source>
</evidence>
<keyword evidence="6" id="KW-1185">Reference proteome</keyword>
<name>A0ABM1E6K7_PRICU</name>
<dbReference type="InterPro" id="IPR029071">
    <property type="entry name" value="Ubiquitin-like_domsf"/>
</dbReference>
<dbReference type="SUPFAM" id="SSF54236">
    <property type="entry name" value="Ubiquitin-like"/>
    <property type="match status" value="1"/>
</dbReference>
<dbReference type="InterPro" id="IPR000626">
    <property type="entry name" value="Ubiquitin-like_dom"/>
</dbReference>
<dbReference type="PANTHER" id="PTHR18916:SF85">
    <property type="entry name" value="TUBULIN-FOLDING COFACTOR B"/>
    <property type="match status" value="1"/>
</dbReference>
<dbReference type="PROSITE" id="PS50245">
    <property type="entry name" value="CAP_GLY_2"/>
    <property type="match status" value="1"/>
</dbReference>
<dbReference type="SMART" id="SM01052">
    <property type="entry name" value="CAP_GLY"/>
    <property type="match status" value="1"/>
</dbReference>
<evidence type="ECO:0000313" key="7">
    <source>
        <dbReference type="RefSeq" id="XP_014667828.1"/>
    </source>
</evidence>
<dbReference type="InterPro" id="IPR045172">
    <property type="entry name" value="TBCB_Ubl"/>
</dbReference>
<dbReference type="GeneID" id="106809301"/>
<evidence type="ECO:0000256" key="2">
    <source>
        <dbReference type="ARBA" id="ARBA00022490"/>
    </source>
</evidence>
<evidence type="ECO:0000313" key="6">
    <source>
        <dbReference type="Proteomes" id="UP000695022"/>
    </source>
</evidence>
<dbReference type="Proteomes" id="UP000695022">
    <property type="component" value="Unplaced"/>
</dbReference>
<organism evidence="6 7">
    <name type="scientific">Priapulus caudatus</name>
    <name type="common">Priapulid worm</name>
    <dbReference type="NCBI Taxonomy" id="37621"/>
    <lineage>
        <taxon>Eukaryota</taxon>
        <taxon>Metazoa</taxon>
        <taxon>Ecdysozoa</taxon>
        <taxon>Scalidophora</taxon>
        <taxon>Priapulida</taxon>
        <taxon>Priapulimorpha</taxon>
        <taxon>Priapulimorphida</taxon>
        <taxon>Priapulidae</taxon>
        <taxon>Priapulus</taxon>
    </lineage>
</organism>
<dbReference type="Pfam" id="PF01302">
    <property type="entry name" value="CAP_GLY"/>
    <property type="match status" value="1"/>
</dbReference>
<sequence length="243" mass="27594">MASYSVVTPSVVKLTVTSSVNSFGSERRFEKDLTIQSLKEKLELLTGSTAANMKLKLYSKDDKLIVDIDSSSALLGSYPVEDGMRIHVDDPTIQAGEYEDVSKVHKFELTDEEYAKRSDSVKAFKEKHKLGIYEDPEKKEREMKLAEENEKQLAENIKIDDRCEVSMSRQPQRRGTVMFVGPVEFQRGVWVGVKLDEPMGKNNGSVQGKRYFECAPKYGRFIRPSQITVGDFPEEGMEDFDEL</sequence>
<comment type="subcellular location">
    <subcellularLocation>
        <location evidence="1">Cytoplasm</location>
    </subcellularLocation>
</comment>
<proteinExistence type="inferred from homology"/>
<accession>A0ABM1E6K7</accession>
<dbReference type="SUPFAM" id="SSF74924">
    <property type="entry name" value="Cap-Gly domain"/>
    <property type="match status" value="1"/>
</dbReference>
<dbReference type="CDD" id="cd01789">
    <property type="entry name" value="Ubl_TBCB"/>
    <property type="match status" value="1"/>
</dbReference>
<dbReference type="InterPro" id="IPR000938">
    <property type="entry name" value="CAP-Gly_domain"/>
</dbReference>
<dbReference type="RefSeq" id="XP_014667828.1">
    <property type="nucleotide sequence ID" value="XM_014812342.1"/>
</dbReference>
<keyword evidence="3" id="KW-0143">Chaperone</keyword>
<evidence type="ECO:0000256" key="4">
    <source>
        <dbReference type="ARBA" id="ARBA00025779"/>
    </source>
</evidence>
<dbReference type="Pfam" id="PF14560">
    <property type="entry name" value="Ubiquitin_2"/>
    <property type="match status" value="1"/>
</dbReference>
<keyword evidence="2" id="KW-0963">Cytoplasm</keyword>